<dbReference type="EMBL" id="JBDKXB010000002">
    <property type="protein sequence ID" value="MEY6431346.1"/>
    <property type="molecule type" value="Genomic_DNA"/>
</dbReference>
<keyword evidence="2" id="KW-1185">Reference proteome</keyword>
<evidence type="ECO:0000313" key="2">
    <source>
        <dbReference type="Proteomes" id="UP001564408"/>
    </source>
</evidence>
<dbReference type="Proteomes" id="UP001564408">
    <property type="component" value="Unassembled WGS sequence"/>
</dbReference>
<dbReference type="RefSeq" id="WP_369665723.1">
    <property type="nucleotide sequence ID" value="NZ_JBDKXB010000002.1"/>
</dbReference>
<accession>A0ABV4BA96</accession>
<protein>
    <submittedName>
        <fullName evidence="1">Antitoxin MazE family protein</fullName>
    </submittedName>
</protein>
<reference evidence="1 2" key="1">
    <citation type="submission" date="2024-05" db="EMBL/GenBank/DDBJ databases">
        <title>Genome Sequence and Characterization of the New Strain Purple Sulfur Bacterium of Genus Thioalkalicoccus.</title>
        <authorList>
            <person name="Bryantseva I.A."/>
            <person name="Kyndt J.A."/>
            <person name="Imhoff J.F."/>
        </authorList>
    </citation>
    <scope>NUCLEOTIDE SEQUENCE [LARGE SCALE GENOMIC DNA]</scope>
    <source>
        <strain evidence="1 2">Um2</strain>
    </source>
</reference>
<gene>
    <name evidence="1" type="ORF">ABC977_02870</name>
</gene>
<dbReference type="InterPro" id="IPR021558">
    <property type="entry name" value="MazE-like"/>
</dbReference>
<sequence>MASSHVNARVQRHRDALRMAGLRPVQIWVPDTRRPVFADECRRQSRLAAEADMADRDMQQWMDDALADLDGWAN</sequence>
<name>A0ABV4BA96_9GAMM</name>
<proteinExistence type="predicted"/>
<organism evidence="1 2">
    <name type="scientific">Thioalkalicoccus limnaeus</name>
    <dbReference type="NCBI Taxonomy" id="120681"/>
    <lineage>
        <taxon>Bacteria</taxon>
        <taxon>Pseudomonadati</taxon>
        <taxon>Pseudomonadota</taxon>
        <taxon>Gammaproteobacteria</taxon>
        <taxon>Chromatiales</taxon>
        <taxon>Chromatiaceae</taxon>
        <taxon>Thioalkalicoccus</taxon>
    </lineage>
</organism>
<dbReference type="Pfam" id="PF11455">
    <property type="entry name" value="MazE-like"/>
    <property type="match status" value="1"/>
</dbReference>
<evidence type="ECO:0000313" key="1">
    <source>
        <dbReference type="EMBL" id="MEY6431346.1"/>
    </source>
</evidence>
<comment type="caution">
    <text evidence="1">The sequence shown here is derived from an EMBL/GenBank/DDBJ whole genome shotgun (WGS) entry which is preliminary data.</text>
</comment>